<reference evidence="5" key="1">
    <citation type="journal article" date="2024" name="IScience">
        <title>Strigolactones Initiate the Formation of Haustorium-like Structures in Castilleja.</title>
        <authorList>
            <person name="Buerger M."/>
            <person name="Peterson D."/>
            <person name="Chory J."/>
        </authorList>
    </citation>
    <scope>NUCLEOTIDE SEQUENCE [LARGE SCALE GENOMIC DNA]</scope>
</reference>
<dbReference type="InterPro" id="IPR045889">
    <property type="entry name" value="MES/HNL"/>
</dbReference>
<dbReference type="AlphaFoldDB" id="A0ABD3EMK0"/>
<dbReference type="PANTHER" id="PTHR10992">
    <property type="entry name" value="METHYLESTERASE FAMILY MEMBER"/>
    <property type="match status" value="1"/>
</dbReference>
<dbReference type="Proteomes" id="UP001632038">
    <property type="component" value="Unassembled WGS sequence"/>
</dbReference>
<organism evidence="4 5">
    <name type="scientific">Castilleja foliolosa</name>
    <dbReference type="NCBI Taxonomy" id="1961234"/>
    <lineage>
        <taxon>Eukaryota</taxon>
        <taxon>Viridiplantae</taxon>
        <taxon>Streptophyta</taxon>
        <taxon>Embryophyta</taxon>
        <taxon>Tracheophyta</taxon>
        <taxon>Spermatophyta</taxon>
        <taxon>Magnoliopsida</taxon>
        <taxon>eudicotyledons</taxon>
        <taxon>Gunneridae</taxon>
        <taxon>Pentapetalae</taxon>
        <taxon>asterids</taxon>
        <taxon>lamiids</taxon>
        <taxon>Lamiales</taxon>
        <taxon>Orobanchaceae</taxon>
        <taxon>Pedicularideae</taxon>
        <taxon>Castillejinae</taxon>
        <taxon>Castilleja</taxon>
    </lineage>
</organism>
<dbReference type="PANTHER" id="PTHR10992:SF1023">
    <property type="entry name" value="METHYLESTERASE 11, CHLOROPLASTIC ISOFORM X1"/>
    <property type="match status" value="1"/>
</dbReference>
<dbReference type="InterPro" id="IPR000073">
    <property type="entry name" value="AB_hydrolase_1"/>
</dbReference>
<evidence type="ECO:0000313" key="5">
    <source>
        <dbReference type="Proteomes" id="UP001632038"/>
    </source>
</evidence>
<feature type="compositionally biased region" description="Polar residues" evidence="2">
    <location>
        <begin position="39"/>
        <end position="48"/>
    </location>
</feature>
<name>A0ABD3EMK0_9LAMI</name>
<evidence type="ECO:0000256" key="1">
    <source>
        <dbReference type="ARBA" id="ARBA00022801"/>
    </source>
</evidence>
<dbReference type="FunFam" id="3.40.50.1820:FF:000025">
    <property type="entry name" value="putative methylesterase 11, chloroplastic"/>
    <property type="match status" value="1"/>
</dbReference>
<evidence type="ECO:0000313" key="4">
    <source>
        <dbReference type="EMBL" id="KAL3654310.1"/>
    </source>
</evidence>
<keyword evidence="1" id="KW-0378">Hydrolase</keyword>
<dbReference type="GO" id="GO:0052689">
    <property type="term" value="F:carboxylic ester hydrolase activity"/>
    <property type="evidence" value="ECO:0007669"/>
    <property type="project" value="UniProtKB-ARBA"/>
</dbReference>
<comment type="caution">
    <text evidence="4">The sequence shown here is derived from an EMBL/GenBank/DDBJ whole genome shotgun (WGS) entry which is preliminary data.</text>
</comment>
<feature type="domain" description="AB hydrolase-1" evidence="3">
    <location>
        <begin position="138"/>
        <end position="377"/>
    </location>
</feature>
<gene>
    <name evidence="4" type="ORF">CASFOL_003991</name>
</gene>
<feature type="region of interest" description="Disordered" evidence="2">
    <location>
        <begin position="1"/>
        <end position="48"/>
    </location>
</feature>
<protein>
    <recommendedName>
        <fullName evidence="3">AB hydrolase-1 domain-containing protein</fullName>
    </recommendedName>
</protein>
<evidence type="ECO:0000256" key="2">
    <source>
        <dbReference type="SAM" id="MobiDB-lite"/>
    </source>
</evidence>
<dbReference type="Pfam" id="PF12697">
    <property type="entry name" value="Abhydrolase_6"/>
    <property type="match status" value="1"/>
</dbReference>
<dbReference type="SUPFAM" id="SSF53474">
    <property type="entry name" value="alpha/beta-Hydrolases"/>
    <property type="match status" value="1"/>
</dbReference>
<dbReference type="EMBL" id="JAVIJP010000005">
    <property type="protein sequence ID" value="KAL3654310.1"/>
    <property type="molecule type" value="Genomic_DNA"/>
</dbReference>
<accession>A0ABD3EMK0</accession>
<dbReference type="InterPro" id="IPR029058">
    <property type="entry name" value="AB_hydrolase_fold"/>
</dbReference>
<dbReference type="Gene3D" id="3.40.50.1820">
    <property type="entry name" value="alpha/beta hydrolase"/>
    <property type="match status" value="1"/>
</dbReference>
<evidence type="ECO:0000259" key="3">
    <source>
        <dbReference type="Pfam" id="PF12697"/>
    </source>
</evidence>
<sequence>MGNSFACFSPTPSTKTTSKASPKKELFPPWLSPLRKSSKLQQSTPSLSSKPDIVFDEDYIKKQAQIATMLYHQHLQINGGDHVDLLRSVSTKNPPSSYKKPKKLSQRSRSLSCSTSVSTLQLPNQQDHVARSEESKHFVLVHGGGFGAWCWYKIIALLKEAKYEVDAIDLTGSGSNFCDINSIKSLAQYANPLTHFLANVHDNKEVILVGHDLGGVCISHAMEMYPNKISKAIFVAATMLTDGQRALDVFSQQSSLSGINQGAQKFLYANGKDNQPTAIDFEKSLIEDLFFNRTPSKDIALASVSMRPVPFAPVTEKLSLSPSNYGSVSRFYVKTDDDFAIPPSLQESMIQSSPPKQVFELKNSDHSPFFSRPQALLRLLTEISNLV</sequence>
<feature type="compositionally biased region" description="Low complexity" evidence="2">
    <location>
        <begin position="9"/>
        <end position="20"/>
    </location>
</feature>
<feature type="region of interest" description="Disordered" evidence="2">
    <location>
        <begin position="88"/>
        <end position="109"/>
    </location>
</feature>
<keyword evidence="5" id="KW-1185">Reference proteome</keyword>
<proteinExistence type="predicted"/>